<evidence type="ECO:0000256" key="8">
    <source>
        <dbReference type="ARBA" id="ARBA00023065"/>
    </source>
</evidence>
<keyword evidence="14" id="KW-0675">Receptor</keyword>
<keyword evidence="5" id="KW-0812">Transmembrane</keyword>
<dbReference type="GO" id="GO:0006811">
    <property type="term" value="P:monoatomic ion transport"/>
    <property type="evidence" value="ECO:0007669"/>
    <property type="project" value="UniProtKB-KW"/>
</dbReference>
<comment type="caution">
    <text evidence="14">The sequence shown here is derived from an EMBL/GenBank/DDBJ whole genome shotgun (WGS) entry which is preliminary data.</text>
</comment>
<comment type="subcellular location">
    <subcellularLocation>
        <location evidence="1">Mitochondrion outer membrane</location>
        <topology evidence="1">Multi-pass membrane protein</topology>
    </subcellularLocation>
</comment>
<dbReference type="GO" id="GO:0005741">
    <property type="term" value="C:mitochondrial outer membrane"/>
    <property type="evidence" value="ECO:0007669"/>
    <property type="project" value="UniProtKB-SubCell"/>
</dbReference>
<gene>
    <name evidence="14" type="ORF">E6O75_ATG10123</name>
</gene>
<comment type="similarity">
    <text evidence="2">Belongs to the Tom40 family.</text>
</comment>
<comment type="function">
    <text evidence="12">Channel-forming protein essential for import of protein precursors into mitochondria.</text>
</comment>
<evidence type="ECO:0000256" key="13">
    <source>
        <dbReference type="ARBA" id="ARBA00078731"/>
    </source>
</evidence>
<dbReference type="FunFam" id="2.40.160.10:FF:000009">
    <property type="entry name" value="Mitochondrial import receptor subunit TOM40"/>
    <property type="match status" value="1"/>
</dbReference>
<evidence type="ECO:0000256" key="12">
    <source>
        <dbReference type="ARBA" id="ARBA00053390"/>
    </source>
</evidence>
<evidence type="ECO:0000256" key="3">
    <source>
        <dbReference type="ARBA" id="ARBA00022448"/>
    </source>
</evidence>
<dbReference type="EMBL" id="SNSC02000030">
    <property type="protein sequence ID" value="TID12984.1"/>
    <property type="molecule type" value="Genomic_DNA"/>
</dbReference>
<dbReference type="InterPro" id="IPR027246">
    <property type="entry name" value="Porin_Euk/Tom40"/>
</dbReference>
<dbReference type="GO" id="GO:0015288">
    <property type="term" value="F:porin activity"/>
    <property type="evidence" value="ECO:0007669"/>
    <property type="project" value="UniProtKB-KW"/>
</dbReference>
<accession>A0A4Z1NZ59</accession>
<dbReference type="Pfam" id="PF01459">
    <property type="entry name" value="Porin_3"/>
    <property type="match status" value="1"/>
</dbReference>
<dbReference type="InterPro" id="IPR023614">
    <property type="entry name" value="Porin_dom_sf"/>
</dbReference>
<evidence type="ECO:0000256" key="4">
    <source>
        <dbReference type="ARBA" id="ARBA00022452"/>
    </source>
</evidence>
<dbReference type="InterPro" id="IPR037930">
    <property type="entry name" value="Tom40"/>
</dbReference>
<dbReference type="PANTHER" id="PTHR10802">
    <property type="entry name" value="MITOCHONDRIAL IMPORT RECEPTOR SUBUNIT TOM40"/>
    <property type="match status" value="1"/>
</dbReference>
<keyword evidence="11" id="KW-0472">Membrane</keyword>
<keyword evidence="8" id="KW-0406">Ion transport</keyword>
<dbReference type="Proteomes" id="UP000298493">
    <property type="component" value="Unassembled WGS sequence"/>
</dbReference>
<evidence type="ECO:0000256" key="11">
    <source>
        <dbReference type="ARBA" id="ARBA00023136"/>
    </source>
</evidence>
<proteinExistence type="inferred from homology"/>
<dbReference type="CDD" id="cd07305">
    <property type="entry name" value="Porin3_Tom40"/>
    <property type="match status" value="1"/>
</dbReference>
<keyword evidence="15" id="KW-1185">Reference proteome</keyword>
<evidence type="ECO:0000256" key="7">
    <source>
        <dbReference type="ARBA" id="ARBA00022927"/>
    </source>
</evidence>
<evidence type="ECO:0000256" key="5">
    <source>
        <dbReference type="ARBA" id="ARBA00022692"/>
    </source>
</evidence>
<dbReference type="STRING" id="86259.A0A4Z1NZ59"/>
<dbReference type="GO" id="GO:0046930">
    <property type="term" value="C:pore complex"/>
    <property type="evidence" value="ECO:0007669"/>
    <property type="project" value="UniProtKB-KW"/>
</dbReference>
<dbReference type="Gene3D" id="2.40.160.10">
    <property type="entry name" value="Porin"/>
    <property type="match status" value="1"/>
</dbReference>
<dbReference type="GO" id="GO:0030150">
    <property type="term" value="P:protein import into mitochondrial matrix"/>
    <property type="evidence" value="ECO:0007669"/>
    <property type="project" value="InterPro"/>
</dbReference>
<keyword evidence="6" id="KW-1000">Mitochondrion outer membrane</keyword>
<dbReference type="GO" id="GO:0008320">
    <property type="term" value="F:protein transmembrane transporter activity"/>
    <property type="evidence" value="ECO:0007669"/>
    <property type="project" value="InterPro"/>
</dbReference>
<evidence type="ECO:0000256" key="9">
    <source>
        <dbReference type="ARBA" id="ARBA00023114"/>
    </source>
</evidence>
<keyword evidence="4" id="KW-1134">Transmembrane beta strand</keyword>
<keyword evidence="10" id="KW-0496">Mitochondrion</keyword>
<organism evidence="14 15">
    <name type="scientific">Venturia nashicola</name>
    <dbReference type="NCBI Taxonomy" id="86259"/>
    <lineage>
        <taxon>Eukaryota</taxon>
        <taxon>Fungi</taxon>
        <taxon>Dikarya</taxon>
        <taxon>Ascomycota</taxon>
        <taxon>Pezizomycotina</taxon>
        <taxon>Dothideomycetes</taxon>
        <taxon>Pleosporomycetidae</taxon>
        <taxon>Venturiales</taxon>
        <taxon>Venturiaceae</taxon>
        <taxon>Venturia</taxon>
    </lineage>
</organism>
<sequence length="444" mass="47815">MDLSLCSVGCVKRGSSIYWRAQGTKAQAQAQAGRHNPRSKVQASIANFYLALPIQAFDIECFIAANPHWLRPSSSSSTPRKAAPTMATVTFTEKDSDPLSFFTENAVLQRIASTYVGFKERREALGLSNPGTVDGIAKEVQRDVFLNNHSFSGLRADITKAFSVAPMFQISHSLSMGSQALNPYSFAALYGSPKVFCQANVDNDFGLIGRFNWRWTSALVTKTSVQLAPGPGQSMFSMEQDYTGADFTASVKAMNPSILEGGLTGIFIGDYLQSITPRLALGLNAMWQRAATNTGPDTLVSYVARYKADDWIASGQLVAAGGLQLSYWRRIAEKVEGGVDMNLQVAPGAGGGMMGSPLKKDGTTTIGAKYSFRASSFRAQLDSQGRLGCLFEKHIAPAVIVTFSGELDHVKSTSKIGLAISIENAPEEVMEQTEQAAGMQPPPF</sequence>
<evidence type="ECO:0000313" key="15">
    <source>
        <dbReference type="Proteomes" id="UP000298493"/>
    </source>
</evidence>
<reference evidence="14 15" key="1">
    <citation type="submission" date="2019-04" db="EMBL/GenBank/DDBJ databases">
        <title>High contiguity whole genome sequence and gene annotation resource for two Venturia nashicola isolates.</title>
        <authorList>
            <person name="Prokchorchik M."/>
            <person name="Won K."/>
            <person name="Lee Y."/>
            <person name="Choi E.D."/>
            <person name="Segonzac C."/>
            <person name="Sohn K.H."/>
        </authorList>
    </citation>
    <scope>NUCLEOTIDE SEQUENCE [LARGE SCALE GENOMIC DNA]</scope>
    <source>
        <strain evidence="14 15">PRI2</strain>
    </source>
</reference>
<evidence type="ECO:0000256" key="6">
    <source>
        <dbReference type="ARBA" id="ARBA00022787"/>
    </source>
</evidence>
<name>A0A4Z1NZ59_9PEZI</name>
<keyword evidence="9" id="KW-0626">Porin</keyword>
<keyword evidence="3" id="KW-0813">Transport</keyword>
<evidence type="ECO:0000256" key="10">
    <source>
        <dbReference type="ARBA" id="ARBA00023128"/>
    </source>
</evidence>
<evidence type="ECO:0000256" key="1">
    <source>
        <dbReference type="ARBA" id="ARBA00004374"/>
    </source>
</evidence>
<evidence type="ECO:0000256" key="2">
    <source>
        <dbReference type="ARBA" id="ARBA00010510"/>
    </source>
</evidence>
<keyword evidence="7" id="KW-0653">Protein transport</keyword>
<evidence type="ECO:0000313" key="14">
    <source>
        <dbReference type="EMBL" id="TID12984.1"/>
    </source>
</evidence>
<dbReference type="AlphaFoldDB" id="A0A4Z1NZ59"/>
<protein>
    <recommendedName>
        <fullName evidence="13">Translocase of outer membrane 40 kDa subunit</fullName>
    </recommendedName>
</protein>